<evidence type="ECO:0000256" key="4">
    <source>
        <dbReference type="ARBA" id="ARBA00000996"/>
    </source>
</evidence>
<comment type="similarity">
    <text evidence="10">Belongs to the CD36 family.</text>
</comment>
<evidence type="ECO:0000256" key="8">
    <source>
        <dbReference type="ARBA" id="ARBA00004555"/>
    </source>
</evidence>
<comment type="catalytic activity">
    <reaction evidence="1">
        <text>(9Z,12Z)-octadecadienoate(out) = (9Z,12Z)-octadecadienoate(in)</text>
        <dbReference type="Rhea" id="RHEA:45264"/>
        <dbReference type="ChEBI" id="CHEBI:30245"/>
    </reaction>
    <physiologicalReaction direction="left-to-right" evidence="1">
        <dbReference type="Rhea" id="RHEA:45265"/>
    </physiologicalReaction>
</comment>
<evidence type="ECO:0000256" key="23">
    <source>
        <dbReference type="ARBA" id="ARBA00023157"/>
    </source>
</evidence>
<dbReference type="Pfam" id="PF01130">
    <property type="entry name" value="CD36"/>
    <property type="match status" value="1"/>
</dbReference>
<evidence type="ECO:0000256" key="5">
    <source>
        <dbReference type="ARBA" id="ARBA00001892"/>
    </source>
</evidence>
<dbReference type="PANTHER" id="PTHR11923:SF12">
    <property type="entry name" value="PLATELET GLYCOPROTEIN 4"/>
    <property type="match status" value="1"/>
</dbReference>
<proteinExistence type="inferred from homology"/>
<comment type="catalytic activity">
    <reaction evidence="4">
        <text>tetradecanoate(out) = tetradecanoate(in)</text>
        <dbReference type="Rhea" id="RHEA:45252"/>
        <dbReference type="ChEBI" id="CHEBI:30807"/>
    </reaction>
    <physiologicalReaction direction="left-to-right" evidence="4">
        <dbReference type="Rhea" id="RHEA:45253"/>
    </physiologicalReaction>
</comment>
<comment type="catalytic activity">
    <reaction evidence="3">
        <text>hexadecanoate(out) = hexadecanoate(in)</text>
        <dbReference type="Rhea" id="RHEA:45256"/>
        <dbReference type="ChEBI" id="CHEBI:7896"/>
    </reaction>
    <physiologicalReaction direction="left-to-right" evidence="3">
        <dbReference type="Rhea" id="RHEA:45257"/>
    </physiologicalReaction>
</comment>
<dbReference type="GO" id="GO:0005041">
    <property type="term" value="F:low-density lipoprotein particle receptor activity"/>
    <property type="evidence" value="ECO:0007669"/>
    <property type="project" value="TreeGrafter"/>
</dbReference>
<evidence type="ECO:0000256" key="28">
    <source>
        <dbReference type="ARBA" id="ARBA00029966"/>
    </source>
</evidence>
<evidence type="ECO:0000256" key="25">
    <source>
        <dbReference type="ARBA" id="ARBA00023180"/>
    </source>
</evidence>
<accession>A0A8C5RCM5</accession>
<keyword evidence="15 32" id="KW-0812">Transmembrane</keyword>
<evidence type="ECO:0000256" key="12">
    <source>
        <dbReference type="ARBA" id="ARBA00022448"/>
    </source>
</evidence>
<comment type="catalytic activity">
    <reaction evidence="2">
        <text>(9Z)-octadecenoate(out) = (9Z)-octadecenoate(in)</text>
        <dbReference type="Rhea" id="RHEA:33655"/>
        <dbReference type="ChEBI" id="CHEBI:30823"/>
    </reaction>
    <physiologicalReaction direction="left-to-right" evidence="2">
        <dbReference type="Rhea" id="RHEA:33656"/>
    </physiologicalReaction>
</comment>
<protein>
    <recommendedName>
        <fullName evidence="11">Platelet glycoprotein 4</fullName>
    </recommendedName>
    <alternativeName>
        <fullName evidence="31">Glycoprotein IIIb</fullName>
    </alternativeName>
    <alternativeName>
        <fullName evidence="29">PAS IV</fullName>
    </alternativeName>
    <alternativeName>
        <fullName evidence="30">PAS-4</fullName>
    </alternativeName>
    <alternativeName>
        <fullName evidence="28">Platelet glycoprotein IV</fullName>
    </alternativeName>
</protein>
<evidence type="ECO:0000256" key="19">
    <source>
        <dbReference type="ARBA" id="ARBA00023034"/>
    </source>
</evidence>
<evidence type="ECO:0000256" key="15">
    <source>
        <dbReference type="ARBA" id="ARBA00022692"/>
    </source>
</evidence>
<reference evidence="33" key="2">
    <citation type="submission" date="2025-09" db="UniProtKB">
        <authorList>
            <consortium name="Ensembl"/>
        </authorList>
    </citation>
    <scope>IDENTIFICATION</scope>
</reference>
<dbReference type="GO" id="GO:0007155">
    <property type="term" value="P:cell adhesion"/>
    <property type="evidence" value="ECO:0007669"/>
    <property type="project" value="UniProtKB-KW"/>
</dbReference>
<keyword evidence="21 32" id="KW-0472">Membrane</keyword>
<evidence type="ECO:0000256" key="22">
    <source>
        <dbReference type="ARBA" id="ARBA00023139"/>
    </source>
</evidence>
<organism evidence="33 34">
    <name type="scientific">Laticauda laticaudata</name>
    <name type="common">Blue-ringed sea krait</name>
    <name type="synonym">Blue-lipped sea krait</name>
    <dbReference type="NCBI Taxonomy" id="8630"/>
    <lineage>
        <taxon>Eukaryota</taxon>
        <taxon>Metazoa</taxon>
        <taxon>Chordata</taxon>
        <taxon>Craniata</taxon>
        <taxon>Vertebrata</taxon>
        <taxon>Euteleostomi</taxon>
        <taxon>Lepidosauria</taxon>
        <taxon>Squamata</taxon>
        <taxon>Bifurcata</taxon>
        <taxon>Unidentata</taxon>
        <taxon>Episquamata</taxon>
        <taxon>Toxicofera</taxon>
        <taxon>Serpentes</taxon>
        <taxon>Colubroidea</taxon>
        <taxon>Elapidae</taxon>
        <taxon>Laticaudinae</taxon>
        <taxon>Laticauda</taxon>
    </lineage>
</organism>
<reference evidence="33" key="1">
    <citation type="submission" date="2025-08" db="UniProtKB">
        <authorList>
            <consortium name="Ensembl"/>
        </authorList>
    </citation>
    <scope>IDENTIFICATION</scope>
</reference>
<dbReference type="GO" id="GO:0034383">
    <property type="term" value="P:low-density lipoprotein particle clearance"/>
    <property type="evidence" value="ECO:0007669"/>
    <property type="project" value="TreeGrafter"/>
</dbReference>
<dbReference type="PANTHER" id="PTHR11923">
    <property type="entry name" value="SCAVENGER RECEPTOR CLASS B TYPE-1 SR-B1"/>
    <property type="match status" value="1"/>
</dbReference>
<evidence type="ECO:0000313" key="33">
    <source>
        <dbReference type="Ensembl" id="ENSLLTP00000001416.1"/>
    </source>
</evidence>
<evidence type="ECO:0000256" key="3">
    <source>
        <dbReference type="ARBA" id="ARBA00000934"/>
    </source>
</evidence>
<keyword evidence="23" id="KW-1015">Disulfide bond</keyword>
<dbReference type="GO" id="GO:0019915">
    <property type="term" value="P:lipid storage"/>
    <property type="evidence" value="ECO:0007669"/>
    <property type="project" value="TreeGrafter"/>
</dbReference>
<evidence type="ECO:0000256" key="30">
    <source>
        <dbReference type="ARBA" id="ARBA00032188"/>
    </source>
</evidence>
<evidence type="ECO:0000256" key="26">
    <source>
        <dbReference type="ARBA" id="ARBA00023288"/>
    </source>
</evidence>
<evidence type="ECO:0000256" key="7">
    <source>
        <dbReference type="ARBA" id="ARBA00004285"/>
    </source>
</evidence>
<dbReference type="PRINTS" id="PR01609">
    <property type="entry name" value="CD36FAMILY"/>
</dbReference>
<dbReference type="GO" id="GO:0005044">
    <property type="term" value="F:scavenger receptor activity"/>
    <property type="evidence" value="ECO:0007669"/>
    <property type="project" value="TreeGrafter"/>
</dbReference>
<comment type="catalytic activity">
    <reaction evidence="27">
        <text>tetracosanoate(out) = tetracosanoate(in)</text>
        <dbReference type="Rhea" id="RHEA:45260"/>
        <dbReference type="ChEBI" id="CHEBI:31014"/>
    </reaction>
    <physiologicalReaction direction="left-to-right" evidence="27">
        <dbReference type="Rhea" id="RHEA:45261"/>
    </physiologicalReaction>
</comment>
<keyword evidence="12" id="KW-0813">Transport</keyword>
<evidence type="ECO:0000256" key="31">
    <source>
        <dbReference type="ARBA" id="ARBA00032780"/>
    </source>
</evidence>
<evidence type="ECO:0000256" key="13">
    <source>
        <dbReference type="ARBA" id="ARBA00022475"/>
    </source>
</evidence>
<dbReference type="GO" id="GO:0009986">
    <property type="term" value="C:cell surface"/>
    <property type="evidence" value="ECO:0007669"/>
    <property type="project" value="TreeGrafter"/>
</dbReference>
<evidence type="ECO:0000256" key="6">
    <source>
        <dbReference type="ARBA" id="ARBA00004221"/>
    </source>
</evidence>
<evidence type="ECO:0000256" key="14">
    <source>
        <dbReference type="ARBA" id="ARBA00022499"/>
    </source>
</evidence>
<dbReference type="InterPro" id="IPR005428">
    <property type="entry name" value="CD36/SCARB1/SNMP1"/>
</dbReference>
<comment type="catalytic activity">
    <reaction evidence="5">
        <text>butanoate(out) = butanoate(in)</text>
        <dbReference type="Rhea" id="RHEA:45248"/>
        <dbReference type="ChEBI" id="CHEBI:17968"/>
    </reaction>
    <physiologicalReaction direction="left-to-right" evidence="5">
        <dbReference type="Rhea" id="RHEA:45249"/>
    </physiologicalReaction>
</comment>
<feature type="transmembrane region" description="Helical" evidence="32">
    <location>
        <begin position="151"/>
        <end position="174"/>
    </location>
</feature>
<dbReference type="AlphaFoldDB" id="A0A8C5RCM5"/>
<evidence type="ECO:0000256" key="32">
    <source>
        <dbReference type="SAM" id="Phobius"/>
    </source>
</evidence>
<evidence type="ECO:0000256" key="1">
    <source>
        <dbReference type="ARBA" id="ARBA00000542"/>
    </source>
</evidence>
<keyword evidence="16" id="KW-0832">Ubl conjugation</keyword>
<evidence type="ECO:0000256" key="21">
    <source>
        <dbReference type="ARBA" id="ARBA00023136"/>
    </source>
</evidence>
<comment type="subcellular location">
    <subcellularLocation>
        <location evidence="6">Apical cell membrane</location>
    </subcellularLocation>
    <subcellularLocation>
        <location evidence="9">Cell membrane</location>
        <topology evidence="9">Multi-pass membrane protein</topology>
    </subcellularLocation>
    <subcellularLocation>
        <location evidence="8">Golgi apparatus</location>
    </subcellularLocation>
    <subcellularLocation>
        <location evidence="7">Membrane raft</location>
    </subcellularLocation>
</comment>
<evidence type="ECO:0000256" key="29">
    <source>
        <dbReference type="ARBA" id="ARBA00031821"/>
    </source>
</evidence>
<evidence type="ECO:0000256" key="24">
    <source>
        <dbReference type="ARBA" id="ARBA00023170"/>
    </source>
</evidence>
<evidence type="ECO:0000256" key="27">
    <source>
        <dbReference type="ARBA" id="ARBA00023949"/>
    </source>
</evidence>
<keyword evidence="22" id="KW-0564">Palmitate</keyword>
<evidence type="ECO:0000256" key="10">
    <source>
        <dbReference type="ARBA" id="ARBA00010532"/>
    </source>
</evidence>
<keyword evidence="18 32" id="KW-1133">Transmembrane helix</keyword>
<keyword evidence="34" id="KW-1185">Reference proteome</keyword>
<dbReference type="Ensembl" id="ENSLLTT00000001469.1">
    <property type="protein sequence ID" value="ENSLLTP00000001416.1"/>
    <property type="gene ID" value="ENSLLTG00000001104.1"/>
</dbReference>
<evidence type="ECO:0000313" key="34">
    <source>
        <dbReference type="Proteomes" id="UP000694406"/>
    </source>
</evidence>
<evidence type="ECO:0000256" key="20">
    <source>
        <dbReference type="ARBA" id="ARBA00023055"/>
    </source>
</evidence>
<keyword evidence="13" id="KW-1003">Cell membrane</keyword>
<evidence type="ECO:0000256" key="11">
    <source>
        <dbReference type="ARBA" id="ARBA00020772"/>
    </source>
</evidence>
<keyword evidence="26" id="KW-0449">Lipoprotein</keyword>
<evidence type="ECO:0000256" key="18">
    <source>
        <dbReference type="ARBA" id="ARBA00022989"/>
    </source>
</evidence>
<dbReference type="GO" id="GO:0044539">
    <property type="term" value="P:long-chain fatty acid import into cell"/>
    <property type="evidence" value="ECO:0007669"/>
    <property type="project" value="TreeGrafter"/>
</dbReference>
<keyword evidence="20" id="KW-0445">Lipid transport</keyword>
<dbReference type="Proteomes" id="UP000694406">
    <property type="component" value="Unplaced"/>
</dbReference>
<dbReference type="GO" id="GO:0006898">
    <property type="term" value="P:receptor-mediated endocytosis"/>
    <property type="evidence" value="ECO:0007669"/>
    <property type="project" value="TreeGrafter"/>
</dbReference>
<keyword evidence="19" id="KW-0333">Golgi apparatus</keyword>
<dbReference type="GO" id="GO:0016324">
    <property type="term" value="C:apical plasma membrane"/>
    <property type="evidence" value="ECO:0007669"/>
    <property type="project" value="UniProtKB-SubCell"/>
</dbReference>
<evidence type="ECO:0000256" key="16">
    <source>
        <dbReference type="ARBA" id="ARBA00022843"/>
    </source>
</evidence>
<keyword evidence="24" id="KW-0675">Receptor</keyword>
<keyword evidence="14" id="KW-1017">Isopeptide bond</keyword>
<dbReference type="GO" id="GO:0030169">
    <property type="term" value="F:low-density lipoprotein particle binding"/>
    <property type="evidence" value="ECO:0007669"/>
    <property type="project" value="TreeGrafter"/>
</dbReference>
<dbReference type="GO" id="GO:0005901">
    <property type="term" value="C:caveola"/>
    <property type="evidence" value="ECO:0007669"/>
    <property type="project" value="TreeGrafter"/>
</dbReference>
<dbReference type="GeneTree" id="ENSGT00940000153372"/>
<dbReference type="InterPro" id="IPR002159">
    <property type="entry name" value="CD36_fam"/>
</dbReference>
<dbReference type="GO" id="GO:0005794">
    <property type="term" value="C:Golgi apparatus"/>
    <property type="evidence" value="ECO:0007669"/>
    <property type="project" value="UniProtKB-SubCell"/>
</dbReference>
<keyword evidence="25" id="KW-0325">Glycoprotein</keyword>
<evidence type="ECO:0000256" key="2">
    <source>
        <dbReference type="ARBA" id="ARBA00000626"/>
    </source>
</evidence>
<keyword evidence="17" id="KW-0130">Cell adhesion</keyword>
<dbReference type="GO" id="GO:0150094">
    <property type="term" value="P:amyloid-beta clearance by cellular catabolic process"/>
    <property type="evidence" value="ECO:0007669"/>
    <property type="project" value="TreeGrafter"/>
</dbReference>
<sequence length="180" mass="20301">SALMRCQSLLPCPRVMNTVKEILLYRFTVPPSIFASSTTNPDNICFCTDMELSQNCTLAGILDLSSCKEGKPVYITLPHFLHASKELFHNVEGLKPVEEEHKIFLDVEPTTGFTLHYAKRLQMNLKTAIIGDEKAELFRSKVTDKIKLLNIIQILLITLGSGMFLGFFIAFCICRKKNSK</sequence>
<dbReference type="GO" id="GO:0042953">
    <property type="term" value="P:lipoprotein transport"/>
    <property type="evidence" value="ECO:0007669"/>
    <property type="project" value="TreeGrafter"/>
</dbReference>
<evidence type="ECO:0000256" key="17">
    <source>
        <dbReference type="ARBA" id="ARBA00022889"/>
    </source>
</evidence>
<dbReference type="PRINTS" id="PR01610">
    <property type="entry name" value="CD36ANTIGEN"/>
</dbReference>
<evidence type="ECO:0000256" key="9">
    <source>
        <dbReference type="ARBA" id="ARBA00004651"/>
    </source>
</evidence>
<name>A0A8C5RCM5_LATLA</name>